<protein>
    <submittedName>
        <fullName evidence="2">DUF1178 family protein</fullName>
    </submittedName>
</protein>
<feature type="region of interest" description="Disordered" evidence="1">
    <location>
        <begin position="50"/>
        <end position="86"/>
    </location>
</feature>
<dbReference type="PIRSF" id="PIRSF032131">
    <property type="entry name" value="UCP032131"/>
    <property type="match status" value="1"/>
</dbReference>
<reference evidence="2 3" key="1">
    <citation type="submission" date="2019-05" db="EMBL/GenBank/DDBJ databases">
        <authorList>
            <person name="Zhou X."/>
        </authorList>
    </citation>
    <scope>NUCLEOTIDE SEQUENCE [LARGE SCALE GENOMIC DNA]</scope>
    <source>
        <strain evidence="2 3">DSM 432</strain>
    </source>
</reference>
<dbReference type="InterPro" id="IPR009562">
    <property type="entry name" value="DUF1178"/>
</dbReference>
<proteinExistence type="predicted"/>
<evidence type="ECO:0000313" key="3">
    <source>
        <dbReference type="Proteomes" id="UP000305131"/>
    </source>
</evidence>
<dbReference type="Pfam" id="PF06676">
    <property type="entry name" value="DUF1178"/>
    <property type="match status" value="1"/>
</dbReference>
<evidence type="ECO:0000256" key="1">
    <source>
        <dbReference type="SAM" id="MobiDB-lite"/>
    </source>
</evidence>
<dbReference type="AlphaFoldDB" id="A0A6C1KR49"/>
<dbReference type="Proteomes" id="UP000305131">
    <property type="component" value="Unassembled WGS sequence"/>
</dbReference>
<dbReference type="OrthoDB" id="9799894at2"/>
<dbReference type="GeneID" id="95774199"/>
<name>A0A6C1KR49_XANAU</name>
<evidence type="ECO:0000313" key="2">
    <source>
        <dbReference type="EMBL" id="TLX42396.1"/>
    </source>
</evidence>
<sequence>MIRYTLNCAAGHQFESWFPSSASFDAQQARGLVTCPTCGSAQVEKAVMAPSVARTDRTPPPVTEDAPPAVGVPAPAPAEAPVPVMSHPDGELRALLRELREQIVKSSDYVGDEFADLARKMHDGEIEHRSIYGEATMEEVKALREDDVEVLPLPVLPEDRN</sequence>
<dbReference type="EMBL" id="VAUP01000028">
    <property type="protein sequence ID" value="TLX42396.1"/>
    <property type="molecule type" value="Genomic_DNA"/>
</dbReference>
<gene>
    <name evidence="2" type="ORF">FBQ73_12115</name>
</gene>
<dbReference type="RefSeq" id="WP_138399763.1">
    <property type="nucleotide sequence ID" value="NZ_JBAFVI010000008.1"/>
</dbReference>
<organism evidence="2 3">
    <name type="scientific">Xanthobacter autotrophicus</name>
    <dbReference type="NCBI Taxonomy" id="280"/>
    <lineage>
        <taxon>Bacteria</taxon>
        <taxon>Pseudomonadati</taxon>
        <taxon>Pseudomonadota</taxon>
        <taxon>Alphaproteobacteria</taxon>
        <taxon>Hyphomicrobiales</taxon>
        <taxon>Xanthobacteraceae</taxon>
        <taxon>Xanthobacter</taxon>
    </lineage>
</organism>
<accession>A0A6C1KR49</accession>
<comment type="caution">
    <text evidence="2">The sequence shown here is derived from an EMBL/GenBank/DDBJ whole genome shotgun (WGS) entry which is preliminary data.</text>
</comment>